<proteinExistence type="predicted"/>
<accession>A0A8I0T631</accession>
<sequence>MEHVQILGAISRTKMKHTYELIAFADGVKPAGIRDIINVPLTQTICLNRKLHINEYPQITSFFESYPSSTPLGQQAIAVFIEHDSLNIKGMLNLTPLGWATLSKENGMPIHLPSINLSTRKKLFAQNYTHLRNLLNEYKCYMNDPQSLTHHVTDEVKAQ</sequence>
<evidence type="ECO:0000313" key="2">
    <source>
        <dbReference type="Proteomes" id="UP000660708"/>
    </source>
</evidence>
<protein>
    <submittedName>
        <fullName evidence="1">Uncharacterized protein</fullName>
    </submittedName>
</protein>
<gene>
    <name evidence="1" type="ORF">PPEP_a4258</name>
</gene>
<keyword evidence="2" id="KW-1185">Reference proteome</keyword>
<comment type="caution">
    <text evidence="1">The sequence shown here is derived from an EMBL/GenBank/DDBJ whole genome shotgun (WGS) entry which is preliminary data.</text>
</comment>
<reference evidence="1 2" key="1">
    <citation type="submission" date="2015-06" db="EMBL/GenBank/DDBJ databases">
        <title>Genome sequence of Pseudoalteromonas peptidolytica.</title>
        <authorList>
            <person name="Xie B.-B."/>
            <person name="Rong J.-C."/>
            <person name="Qin Q.-L."/>
            <person name="Zhang Y.-Z."/>
        </authorList>
    </citation>
    <scope>NUCLEOTIDE SEQUENCE [LARGE SCALE GENOMIC DNA]</scope>
    <source>
        <strain evidence="1 2">F12-50-A1</strain>
    </source>
</reference>
<dbReference type="Proteomes" id="UP000660708">
    <property type="component" value="Unassembled WGS sequence"/>
</dbReference>
<dbReference type="AlphaFoldDB" id="A0A8I0T631"/>
<organism evidence="1 2">
    <name type="scientific">Pseudoalteromonas peptidolytica F12-50-A1</name>
    <dbReference type="NCBI Taxonomy" id="1315280"/>
    <lineage>
        <taxon>Bacteria</taxon>
        <taxon>Pseudomonadati</taxon>
        <taxon>Pseudomonadota</taxon>
        <taxon>Gammaproteobacteria</taxon>
        <taxon>Alteromonadales</taxon>
        <taxon>Pseudoalteromonadaceae</taxon>
        <taxon>Pseudoalteromonas</taxon>
    </lineage>
</organism>
<name>A0A8I0T631_9GAMM</name>
<evidence type="ECO:0000313" key="1">
    <source>
        <dbReference type="EMBL" id="MBE0347883.1"/>
    </source>
</evidence>
<dbReference type="EMBL" id="AQHF01000028">
    <property type="protein sequence ID" value="MBE0347883.1"/>
    <property type="molecule type" value="Genomic_DNA"/>
</dbReference>
<dbReference type="RefSeq" id="WP_125251917.1">
    <property type="nucleotide sequence ID" value="NZ_AQHF01000028.1"/>
</dbReference>